<dbReference type="Proteomes" id="UP000327493">
    <property type="component" value="Chromosome 21"/>
</dbReference>
<dbReference type="InterPro" id="IPR004020">
    <property type="entry name" value="DAPIN"/>
</dbReference>
<feature type="compositionally biased region" description="Basic and acidic residues" evidence="1">
    <location>
        <begin position="215"/>
        <end position="235"/>
    </location>
</feature>
<dbReference type="AlphaFoldDB" id="A0A5J5CHQ9"/>
<feature type="region of interest" description="Disordered" evidence="1">
    <location>
        <begin position="195"/>
        <end position="244"/>
    </location>
</feature>
<dbReference type="CDD" id="cd08321">
    <property type="entry name" value="Pyrin_ASC-like"/>
    <property type="match status" value="1"/>
</dbReference>
<dbReference type="InterPro" id="IPR011029">
    <property type="entry name" value="DEATH-like_dom_sf"/>
</dbReference>
<accession>A0A5J5CHQ9</accession>
<evidence type="ECO:0000313" key="3">
    <source>
        <dbReference type="EMBL" id="KAA8581382.1"/>
    </source>
</evidence>
<evidence type="ECO:0000256" key="1">
    <source>
        <dbReference type="SAM" id="MobiDB-lite"/>
    </source>
</evidence>
<gene>
    <name evidence="3" type="ORF">FQN60_002963</name>
</gene>
<name>A0A5J5CHQ9_9PERO</name>
<feature type="domain" description="Pyrin" evidence="2">
    <location>
        <begin position="1"/>
        <end position="79"/>
    </location>
</feature>
<dbReference type="Pfam" id="PF02758">
    <property type="entry name" value="PYRIN"/>
    <property type="match status" value="1"/>
</dbReference>
<organism evidence="3 4">
    <name type="scientific">Etheostoma spectabile</name>
    <name type="common">orangethroat darter</name>
    <dbReference type="NCBI Taxonomy" id="54343"/>
    <lineage>
        <taxon>Eukaryota</taxon>
        <taxon>Metazoa</taxon>
        <taxon>Chordata</taxon>
        <taxon>Craniata</taxon>
        <taxon>Vertebrata</taxon>
        <taxon>Euteleostomi</taxon>
        <taxon>Actinopterygii</taxon>
        <taxon>Neopterygii</taxon>
        <taxon>Teleostei</taxon>
        <taxon>Neoteleostei</taxon>
        <taxon>Acanthomorphata</taxon>
        <taxon>Eupercaria</taxon>
        <taxon>Perciformes</taxon>
        <taxon>Percoidei</taxon>
        <taxon>Percidae</taxon>
        <taxon>Etheostomatinae</taxon>
        <taxon>Etheostoma</taxon>
    </lineage>
</organism>
<sequence>MSAPAPEPVRIEKVLKEHLDDLSEDELRDFQWYVTLHRGTDSKPVPKSQLQNASRTETVDKLVSFHGESGAVEITVDILMNHMNHNDLATRSITEKREAFEKVKEFCDSSIEQIKTQRHYAKKKITDDFEKLHLVLKREQETSIAELEEEATQKIGMMQKITELSRDTFSLSVTIKDLHDLGADNSLLQNFRTEMERPIQPLPSDSDTDEDEDNEGPRFLDNNYKDNEGPRVLDHEDNEGPPDFLLTDVEELELYFEDDLYC</sequence>
<keyword evidence="4" id="KW-1185">Reference proteome</keyword>
<comment type="caution">
    <text evidence="3">The sequence shown here is derived from an EMBL/GenBank/DDBJ whole genome shotgun (WGS) entry which is preliminary data.</text>
</comment>
<reference evidence="3 4" key="1">
    <citation type="submission" date="2019-08" db="EMBL/GenBank/DDBJ databases">
        <title>A chromosome-level genome assembly, high-density linkage maps, and genome scans reveal the genomic architecture of hybrid incompatibilities underlying speciation via character displacement in darters (Percidae: Etheostominae).</title>
        <authorList>
            <person name="Moran R.L."/>
            <person name="Catchen J.M."/>
            <person name="Fuller R.C."/>
        </authorList>
    </citation>
    <scope>NUCLEOTIDE SEQUENCE [LARGE SCALE GENOMIC DNA]</scope>
    <source>
        <strain evidence="3">EspeVRDwgs_2016</strain>
        <tissue evidence="3">Muscle</tissue>
    </source>
</reference>
<dbReference type="Gene3D" id="1.10.533.10">
    <property type="entry name" value="Death Domain, Fas"/>
    <property type="match status" value="1"/>
</dbReference>
<evidence type="ECO:0000259" key="2">
    <source>
        <dbReference type="PROSITE" id="PS50824"/>
    </source>
</evidence>
<proteinExistence type="predicted"/>
<evidence type="ECO:0000313" key="4">
    <source>
        <dbReference type="Proteomes" id="UP000327493"/>
    </source>
</evidence>
<dbReference type="SMART" id="SM01289">
    <property type="entry name" value="PYRIN"/>
    <property type="match status" value="1"/>
</dbReference>
<dbReference type="PROSITE" id="PS50824">
    <property type="entry name" value="DAPIN"/>
    <property type="match status" value="1"/>
</dbReference>
<protein>
    <recommendedName>
        <fullName evidence="2">Pyrin domain-containing protein</fullName>
    </recommendedName>
</protein>
<dbReference type="SUPFAM" id="SSF47986">
    <property type="entry name" value="DEATH domain"/>
    <property type="match status" value="1"/>
</dbReference>
<dbReference type="EMBL" id="VOFY01000021">
    <property type="protein sequence ID" value="KAA8581382.1"/>
    <property type="molecule type" value="Genomic_DNA"/>
</dbReference>